<comment type="caution">
    <text evidence="1">The sequence shown here is derived from an EMBL/GenBank/DDBJ whole genome shotgun (WGS) entry which is preliminary data.</text>
</comment>
<organism evidence="1 2">
    <name type="scientific">Oopsacas minuta</name>
    <dbReference type="NCBI Taxonomy" id="111878"/>
    <lineage>
        <taxon>Eukaryota</taxon>
        <taxon>Metazoa</taxon>
        <taxon>Porifera</taxon>
        <taxon>Hexactinellida</taxon>
        <taxon>Hexasterophora</taxon>
        <taxon>Lyssacinosida</taxon>
        <taxon>Leucopsacidae</taxon>
        <taxon>Oopsacas</taxon>
    </lineage>
</organism>
<proteinExistence type="predicted"/>
<dbReference type="EMBL" id="JAKMXF010000064">
    <property type="protein sequence ID" value="KAI6659411.1"/>
    <property type="molecule type" value="Genomic_DNA"/>
</dbReference>
<evidence type="ECO:0000313" key="2">
    <source>
        <dbReference type="Proteomes" id="UP001165289"/>
    </source>
</evidence>
<gene>
    <name evidence="1" type="ORF">LOD99_10830</name>
</gene>
<protein>
    <submittedName>
        <fullName evidence="1">Uncharacterized protein</fullName>
    </submittedName>
</protein>
<dbReference type="Proteomes" id="UP001165289">
    <property type="component" value="Unassembled WGS sequence"/>
</dbReference>
<sequence>MNKLLDRASTVYRTFQCKSVIGKGFITSAKKKAEENKSEMILEETLYTELNKSGKQPPAEAEQPQMKGFYADIDHVTPNLDQ</sequence>
<dbReference type="AlphaFoldDB" id="A0AAV7KGC7"/>
<accession>A0AAV7KGC7</accession>
<keyword evidence="2" id="KW-1185">Reference proteome</keyword>
<reference evidence="1 2" key="1">
    <citation type="journal article" date="2023" name="BMC Biol.">
        <title>The compact genome of the sponge Oopsacas minuta (Hexactinellida) is lacking key metazoan core genes.</title>
        <authorList>
            <person name="Santini S."/>
            <person name="Schenkelaars Q."/>
            <person name="Jourda C."/>
            <person name="Duchesne M."/>
            <person name="Belahbib H."/>
            <person name="Rocher C."/>
            <person name="Selva M."/>
            <person name="Riesgo A."/>
            <person name="Vervoort M."/>
            <person name="Leys S.P."/>
            <person name="Kodjabachian L."/>
            <person name="Le Bivic A."/>
            <person name="Borchiellini C."/>
            <person name="Claverie J.M."/>
            <person name="Renard E."/>
        </authorList>
    </citation>
    <scope>NUCLEOTIDE SEQUENCE [LARGE SCALE GENOMIC DNA]</scope>
    <source>
        <strain evidence="1">SPO-2</strain>
    </source>
</reference>
<name>A0AAV7KGC7_9METZ</name>
<evidence type="ECO:0000313" key="1">
    <source>
        <dbReference type="EMBL" id="KAI6659411.1"/>
    </source>
</evidence>